<dbReference type="PROSITE" id="PS50294">
    <property type="entry name" value="WD_REPEATS_REGION"/>
    <property type="match status" value="1"/>
</dbReference>
<dbReference type="Pfam" id="PF00400">
    <property type="entry name" value="WD40"/>
    <property type="match status" value="3"/>
</dbReference>
<feature type="chain" id="PRO_5046512480" evidence="4">
    <location>
        <begin position="24"/>
        <end position="325"/>
    </location>
</feature>
<comment type="caution">
    <text evidence="5">The sequence shown here is derived from an EMBL/GenBank/DDBJ whole genome shotgun (WGS) entry which is preliminary data.</text>
</comment>
<dbReference type="InterPro" id="IPR036322">
    <property type="entry name" value="WD40_repeat_dom_sf"/>
</dbReference>
<keyword evidence="1 3" id="KW-0853">WD repeat</keyword>
<reference evidence="5 6" key="2">
    <citation type="submission" date="2023-12" db="EMBL/GenBank/DDBJ databases">
        <authorList>
            <consortium name="Cladostephus spongiosus"/>
            <person name="Lorente B."/>
            <person name="Cabral C."/>
            <person name="Frias J."/>
            <person name="Faria J."/>
            <person name="Toubarro D."/>
        </authorList>
    </citation>
    <scope>NUCLEOTIDE SEQUENCE [LARGE SCALE GENOMIC DNA]</scope>
    <source>
        <strain evidence="5 6">ZMCS4</strain>
    </source>
</reference>
<sequence length="325" mass="35603">MTFIKLFVIYGIALLLSSCSDDAPPLSSWQQATDGAYAADFSSDGSLSLVSSIHHGLSLWDVKQQRQLFQWDHQNQQNNQVFLVKIAEGSQFAVSASRDDFVVWDINSGQALGYWKLSESSIRDIALSSNGQQVLIGLGDGKVIHLNLVSGRRLEFLGHSEKINSVALSANGRYALTGGNDYQALFWDTQSAQVILRFPHQGRVSSVALESNGNYAFTSDNGKLARVWALPSGEQVSKLKLTARQNIFSYVSFTNNGEWLITGSAARKLSLWHVSSGQALQDWLVTPTKKTRPKSAVVYSAAMLDNGQLASASSSGLVEIWQVRK</sequence>
<keyword evidence="4" id="KW-0732">Signal</keyword>
<dbReference type="PROSITE" id="PS00678">
    <property type="entry name" value="WD_REPEATS_1"/>
    <property type="match status" value="1"/>
</dbReference>
<dbReference type="PANTHER" id="PTHR22847:SF637">
    <property type="entry name" value="WD REPEAT DOMAIN 5B"/>
    <property type="match status" value="1"/>
</dbReference>
<dbReference type="SUPFAM" id="SSF50978">
    <property type="entry name" value="WD40 repeat-like"/>
    <property type="match status" value="1"/>
</dbReference>
<dbReference type="PROSITE" id="PS50082">
    <property type="entry name" value="WD_REPEATS_2"/>
    <property type="match status" value="3"/>
</dbReference>
<dbReference type="PANTHER" id="PTHR22847">
    <property type="entry name" value="WD40 REPEAT PROTEIN"/>
    <property type="match status" value="1"/>
</dbReference>
<reference evidence="6" key="1">
    <citation type="submission" date="2023-07" db="EMBL/GenBank/DDBJ databases">
        <title>Draft genome sequence of Agarivorans aestuarii strain ZMCS4, a CAZymes producing bacteria isolated from the marine brown algae Clodostephus spongiosus.</title>
        <authorList>
            <person name="Lorente B."/>
            <person name="Cabral C."/>
            <person name="Frias J."/>
            <person name="Faria J."/>
            <person name="Toubarro D."/>
        </authorList>
    </citation>
    <scope>NUCLEOTIDE SEQUENCE [LARGE SCALE GENOMIC DNA]</scope>
    <source>
        <strain evidence="6">ZMCS4</strain>
    </source>
</reference>
<feature type="signal peptide" evidence="4">
    <location>
        <begin position="1"/>
        <end position="23"/>
    </location>
</feature>
<dbReference type="PROSITE" id="PS51257">
    <property type="entry name" value="PROKAR_LIPOPROTEIN"/>
    <property type="match status" value="1"/>
</dbReference>
<name>A0ABU7G8J7_9ALTE</name>
<evidence type="ECO:0000256" key="4">
    <source>
        <dbReference type="SAM" id="SignalP"/>
    </source>
</evidence>
<dbReference type="InterPro" id="IPR001680">
    <property type="entry name" value="WD40_rpt"/>
</dbReference>
<keyword evidence="6" id="KW-1185">Reference proteome</keyword>
<feature type="repeat" description="WD" evidence="3">
    <location>
        <begin position="197"/>
        <end position="238"/>
    </location>
</feature>
<keyword evidence="2" id="KW-0677">Repeat</keyword>
<dbReference type="RefSeq" id="WP_329776517.1">
    <property type="nucleotide sequence ID" value="NZ_JAYDYW010000015.1"/>
</dbReference>
<gene>
    <name evidence="5" type="ORF">SNR37_001038</name>
</gene>
<evidence type="ECO:0000256" key="3">
    <source>
        <dbReference type="PROSITE-ProRule" id="PRU00221"/>
    </source>
</evidence>
<dbReference type="Gene3D" id="2.130.10.10">
    <property type="entry name" value="YVTN repeat-like/Quinoprotein amine dehydrogenase"/>
    <property type="match status" value="2"/>
</dbReference>
<evidence type="ECO:0000256" key="1">
    <source>
        <dbReference type="ARBA" id="ARBA00022574"/>
    </source>
</evidence>
<evidence type="ECO:0000256" key="2">
    <source>
        <dbReference type="ARBA" id="ARBA00022737"/>
    </source>
</evidence>
<feature type="repeat" description="WD" evidence="3">
    <location>
        <begin position="241"/>
        <end position="282"/>
    </location>
</feature>
<organism evidence="5 6">
    <name type="scientific">Agarivorans aestuarii</name>
    <dbReference type="NCBI Taxonomy" id="1563703"/>
    <lineage>
        <taxon>Bacteria</taxon>
        <taxon>Pseudomonadati</taxon>
        <taxon>Pseudomonadota</taxon>
        <taxon>Gammaproteobacteria</taxon>
        <taxon>Alteromonadales</taxon>
        <taxon>Alteromonadaceae</taxon>
        <taxon>Agarivorans</taxon>
    </lineage>
</organism>
<evidence type="ECO:0000313" key="6">
    <source>
        <dbReference type="Proteomes" id="UP001310248"/>
    </source>
</evidence>
<dbReference type="EMBL" id="JAYDYW010000015">
    <property type="protein sequence ID" value="MEE1675712.1"/>
    <property type="molecule type" value="Genomic_DNA"/>
</dbReference>
<feature type="repeat" description="WD" evidence="3">
    <location>
        <begin position="156"/>
        <end position="197"/>
    </location>
</feature>
<dbReference type="Proteomes" id="UP001310248">
    <property type="component" value="Unassembled WGS sequence"/>
</dbReference>
<proteinExistence type="predicted"/>
<dbReference type="SMART" id="SM00320">
    <property type="entry name" value="WD40"/>
    <property type="match status" value="7"/>
</dbReference>
<dbReference type="InterPro" id="IPR015943">
    <property type="entry name" value="WD40/YVTN_repeat-like_dom_sf"/>
</dbReference>
<protein>
    <submittedName>
        <fullName evidence="5">Uncharacterized protein</fullName>
    </submittedName>
</protein>
<evidence type="ECO:0000313" key="5">
    <source>
        <dbReference type="EMBL" id="MEE1675712.1"/>
    </source>
</evidence>
<accession>A0ABU7G8J7</accession>
<dbReference type="InterPro" id="IPR019775">
    <property type="entry name" value="WD40_repeat_CS"/>
</dbReference>